<dbReference type="FunFam" id="3.30.70.1350:FF:000002">
    <property type="entry name" value="Ferrous-iron efflux pump FieF"/>
    <property type="match status" value="1"/>
</dbReference>
<keyword evidence="6 15" id="KW-0812">Transmembrane</keyword>
<evidence type="ECO:0000313" key="18">
    <source>
        <dbReference type="EMBL" id="TCK46791.1"/>
    </source>
</evidence>
<keyword evidence="5" id="KW-0408">Iron</keyword>
<dbReference type="AlphaFoldDB" id="A0A4V6NE20"/>
<comment type="similarity">
    <text evidence="2">Belongs to the cation diffusion facilitator (CDF) transporter (TC 2.A.4) family. FieF subfamily.</text>
</comment>
<keyword evidence="5" id="KW-0410">Iron transport</keyword>
<dbReference type="InterPro" id="IPR036837">
    <property type="entry name" value="Cation_efflux_CTD_sf"/>
</dbReference>
<keyword evidence="7" id="KW-0864">Zinc transport</keyword>
<comment type="subunit">
    <text evidence="13">Homodimer. The subunits are held together in a parallel orientation through zinc binding at the interface of the cytoplasmic domains.</text>
</comment>
<comment type="caution">
    <text evidence="18">The sequence shown here is derived from an EMBL/GenBank/DDBJ whole genome shotgun (WGS) entry which is preliminary data.</text>
</comment>
<feature type="transmembrane region" description="Helical" evidence="15">
    <location>
        <begin position="156"/>
        <end position="175"/>
    </location>
</feature>
<dbReference type="Gene3D" id="1.20.1510.10">
    <property type="entry name" value="Cation efflux protein transmembrane domain"/>
    <property type="match status" value="1"/>
</dbReference>
<evidence type="ECO:0000256" key="1">
    <source>
        <dbReference type="ARBA" id="ARBA00004651"/>
    </source>
</evidence>
<dbReference type="EMBL" id="SMGD01000017">
    <property type="protein sequence ID" value="TCK46791.1"/>
    <property type="molecule type" value="Genomic_DNA"/>
</dbReference>
<evidence type="ECO:0000256" key="10">
    <source>
        <dbReference type="ARBA" id="ARBA00035584"/>
    </source>
</evidence>
<feature type="domain" description="Cation efflux protein transmembrane" evidence="16">
    <location>
        <begin position="19"/>
        <end position="211"/>
    </location>
</feature>
<comment type="catalytic activity">
    <reaction evidence="12">
        <text>Cd(2+)(in) + H(+)(out) = Cd(2+)(out) + H(+)(in)</text>
        <dbReference type="Rhea" id="RHEA:28739"/>
        <dbReference type="ChEBI" id="CHEBI:15378"/>
        <dbReference type="ChEBI" id="CHEBI:48775"/>
    </reaction>
</comment>
<dbReference type="SUPFAM" id="SSF160240">
    <property type="entry name" value="Cation efflux protein cytoplasmic domain-like"/>
    <property type="match status" value="1"/>
</dbReference>
<dbReference type="InterPro" id="IPR002524">
    <property type="entry name" value="Cation_efflux"/>
</dbReference>
<dbReference type="NCBIfam" id="TIGR01297">
    <property type="entry name" value="CDF"/>
    <property type="match status" value="1"/>
</dbReference>
<evidence type="ECO:0000256" key="4">
    <source>
        <dbReference type="ARBA" id="ARBA00022475"/>
    </source>
</evidence>
<evidence type="ECO:0000259" key="16">
    <source>
        <dbReference type="Pfam" id="PF01545"/>
    </source>
</evidence>
<evidence type="ECO:0000256" key="2">
    <source>
        <dbReference type="ARBA" id="ARBA00010212"/>
    </source>
</evidence>
<dbReference type="Pfam" id="PF16916">
    <property type="entry name" value="ZT_dimer"/>
    <property type="match status" value="1"/>
</dbReference>
<dbReference type="Proteomes" id="UP000295565">
    <property type="component" value="Unassembled WGS sequence"/>
</dbReference>
<feature type="transmembrane region" description="Helical" evidence="15">
    <location>
        <begin position="181"/>
        <end position="200"/>
    </location>
</feature>
<evidence type="ECO:0000256" key="11">
    <source>
        <dbReference type="ARBA" id="ARBA00047695"/>
    </source>
</evidence>
<name>A0A4V6NE20_9GAMM</name>
<dbReference type="InterPro" id="IPR027469">
    <property type="entry name" value="Cation_efflux_TMD_sf"/>
</dbReference>
<comment type="catalytic activity">
    <reaction evidence="11">
        <text>Zn(2+)(in) + H(+)(out) = Zn(2+)(out) + H(+)(in)</text>
        <dbReference type="Rhea" id="RHEA:28839"/>
        <dbReference type="ChEBI" id="CHEBI:15378"/>
        <dbReference type="ChEBI" id="CHEBI:29105"/>
    </reaction>
</comment>
<evidence type="ECO:0000259" key="17">
    <source>
        <dbReference type="Pfam" id="PF16916"/>
    </source>
</evidence>
<evidence type="ECO:0000256" key="15">
    <source>
        <dbReference type="SAM" id="Phobius"/>
    </source>
</evidence>
<evidence type="ECO:0000256" key="6">
    <source>
        <dbReference type="ARBA" id="ARBA00022692"/>
    </source>
</evidence>
<dbReference type="InterPro" id="IPR027470">
    <property type="entry name" value="Cation_efflux_CTD"/>
</dbReference>
<feature type="transmembrane region" description="Helical" evidence="15">
    <location>
        <begin position="12"/>
        <end position="31"/>
    </location>
</feature>
<keyword evidence="4" id="KW-1003">Cell membrane</keyword>
<evidence type="ECO:0000256" key="3">
    <source>
        <dbReference type="ARBA" id="ARBA00022448"/>
    </source>
</evidence>
<reference evidence="18 19" key="1">
    <citation type="submission" date="2019-03" db="EMBL/GenBank/DDBJ databases">
        <title>Genomic Encyclopedia of Type Strains, Phase IV (KMG-IV): sequencing the most valuable type-strain genomes for metagenomic binning, comparative biology and taxonomic classification.</title>
        <authorList>
            <person name="Goeker M."/>
        </authorList>
    </citation>
    <scope>NUCLEOTIDE SEQUENCE [LARGE SCALE GENOMIC DNA]</scope>
    <source>
        <strain evidence="18 19">DSM 18577</strain>
    </source>
</reference>
<evidence type="ECO:0000256" key="14">
    <source>
        <dbReference type="ARBA" id="ARBA00072262"/>
    </source>
</evidence>
<dbReference type="SUPFAM" id="SSF161111">
    <property type="entry name" value="Cation efflux protein transmembrane domain-like"/>
    <property type="match status" value="1"/>
</dbReference>
<evidence type="ECO:0000256" key="8">
    <source>
        <dbReference type="ARBA" id="ARBA00022989"/>
    </source>
</evidence>
<protein>
    <recommendedName>
        <fullName evidence="14">Cation-efflux pump FieF</fullName>
    </recommendedName>
</protein>
<comment type="subcellular location">
    <subcellularLocation>
        <location evidence="1">Cell membrane</location>
        <topology evidence="1">Multi-pass membrane protein</topology>
    </subcellularLocation>
</comment>
<dbReference type="PANTHER" id="PTHR43840">
    <property type="entry name" value="MITOCHONDRIAL METAL TRANSPORTER 1-RELATED"/>
    <property type="match status" value="1"/>
</dbReference>
<dbReference type="Gene3D" id="3.30.70.1350">
    <property type="entry name" value="Cation efflux protein, cytoplasmic domain"/>
    <property type="match status" value="1"/>
</dbReference>
<proteinExistence type="inferred from homology"/>
<evidence type="ECO:0000256" key="5">
    <source>
        <dbReference type="ARBA" id="ARBA00022496"/>
    </source>
</evidence>
<dbReference type="InterPro" id="IPR050291">
    <property type="entry name" value="CDF_Transporter"/>
</dbReference>
<feature type="transmembrane region" description="Helical" evidence="15">
    <location>
        <begin position="51"/>
        <end position="69"/>
    </location>
</feature>
<evidence type="ECO:0000256" key="9">
    <source>
        <dbReference type="ARBA" id="ARBA00023136"/>
    </source>
</evidence>
<keyword evidence="8 15" id="KW-1133">Transmembrane helix</keyword>
<dbReference type="GO" id="GO:0005886">
    <property type="term" value="C:plasma membrane"/>
    <property type="evidence" value="ECO:0007669"/>
    <property type="project" value="UniProtKB-SubCell"/>
</dbReference>
<evidence type="ECO:0000256" key="13">
    <source>
        <dbReference type="ARBA" id="ARBA00062926"/>
    </source>
</evidence>
<dbReference type="PANTHER" id="PTHR43840:SF41">
    <property type="entry name" value="CATION-EFFLUX PUMP FIEF"/>
    <property type="match status" value="1"/>
</dbReference>
<organism evidence="18 19">
    <name type="scientific">Celerinatantimonas diazotrophica</name>
    <dbReference type="NCBI Taxonomy" id="412034"/>
    <lineage>
        <taxon>Bacteria</taxon>
        <taxon>Pseudomonadati</taxon>
        <taxon>Pseudomonadota</taxon>
        <taxon>Gammaproteobacteria</taxon>
        <taxon>Celerinatantimonadaceae</taxon>
        <taxon>Celerinatantimonas</taxon>
    </lineage>
</organism>
<feature type="transmembrane region" description="Helical" evidence="15">
    <location>
        <begin position="89"/>
        <end position="111"/>
    </location>
</feature>
<keyword evidence="9 15" id="KW-0472">Membrane</keyword>
<sequence length="305" mass="33538">MRDRVADNNYVKLVHSASLMATLVALLLLIIKSAAYWLTGAVSILASQVDSLMDIGMSLVNVFAVRYALRPPDNEHRFGHGKVEPIAGLVQAGFIGGTGIILFYTGVGSLWSPKPLTSTSVGIIVMIISTVATALLVGYQMYVVKKTNNQVIHADSLHYCIDILMNLAVIVALVLDRWGWSWADGAFTIAIAAYVLHSAWRIGFDAFQHLLDRELDDSTKAAIREIALGVDGVAGLHDMRTRQAGQIKFIQFHIELADDLSLINAHSISMQVEHKLQARWPEADVIIHLDPLSIVEQEVKSGYHF</sequence>
<evidence type="ECO:0000256" key="12">
    <source>
        <dbReference type="ARBA" id="ARBA00050984"/>
    </source>
</evidence>
<dbReference type="FunFam" id="1.20.1510.10:FF:000001">
    <property type="entry name" value="Ferrous-iron efflux pump FieF"/>
    <property type="match status" value="1"/>
</dbReference>
<dbReference type="OrthoDB" id="9806522at2"/>
<gene>
    <name evidence="18" type="ORF">EV690_3379</name>
</gene>
<accession>A0A4V6NE20</accession>
<keyword evidence="7" id="KW-0862">Zinc</keyword>
<dbReference type="Pfam" id="PF01545">
    <property type="entry name" value="Cation_efflux"/>
    <property type="match status" value="1"/>
</dbReference>
<evidence type="ECO:0000256" key="7">
    <source>
        <dbReference type="ARBA" id="ARBA00022906"/>
    </source>
</evidence>
<comment type="catalytic activity">
    <reaction evidence="10">
        <text>Fe(2+)(in) + H(+)(out) = Fe(2+)(out) + H(+)(in)</text>
        <dbReference type="Rhea" id="RHEA:29439"/>
        <dbReference type="ChEBI" id="CHEBI:15378"/>
        <dbReference type="ChEBI" id="CHEBI:29033"/>
    </reaction>
</comment>
<keyword evidence="7" id="KW-0406">Ion transport</keyword>
<feature type="transmembrane region" description="Helical" evidence="15">
    <location>
        <begin position="123"/>
        <end position="144"/>
    </location>
</feature>
<dbReference type="GO" id="GO:0015086">
    <property type="term" value="F:cadmium ion transmembrane transporter activity"/>
    <property type="evidence" value="ECO:0007669"/>
    <property type="project" value="TreeGrafter"/>
</dbReference>
<evidence type="ECO:0000313" key="19">
    <source>
        <dbReference type="Proteomes" id="UP000295565"/>
    </source>
</evidence>
<dbReference type="GO" id="GO:0015341">
    <property type="term" value="F:zinc efflux antiporter activity"/>
    <property type="evidence" value="ECO:0007669"/>
    <property type="project" value="TreeGrafter"/>
</dbReference>
<dbReference type="InterPro" id="IPR058533">
    <property type="entry name" value="Cation_efflux_TM"/>
</dbReference>
<feature type="domain" description="Cation efflux protein cytoplasmic" evidence="17">
    <location>
        <begin position="215"/>
        <end position="291"/>
    </location>
</feature>
<dbReference type="GO" id="GO:0015093">
    <property type="term" value="F:ferrous iron transmembrane transporter activity"/>
    <property type="evidence" value="ECO:0007669"/>
    <property type="project" value="TreeGrafter"/>
</dbReference>
<keyword evidence="3" id="KW-0813">Transport</keyword>
<keyword evidence="19" id="KW-1185">Reference proteome</keyword>
<dbReference type="GO" id="GO:0006882">
    <property type="term" value="P:intracellular zinc ion homeostasis"/>
    <property type="evidence" value="ECO:0007669"/>
    <property type="project" value="TreeGrafter"/>
</dbReference>